<dbReference type="PANTHER" id="PTHR43280">
    <property type="entry name" value="ARAC-FAMILY TRANSCRIPTIONAL REGULATOR"/>
    <property type="match status" value="1"/>
</dbReference>
<dbReference type="InterPro" id="IPR014710">
    <property type="entry name" value="RmlC-like_jellyroll"/>
</dbReference>
<dbReference type="InterPro" id="IPR009057">
    <property type="entry name" value="Homeodomain-like_sf"/>
</dbReference>
<protein>
    <recommendedName>
        <fullName evidence="4">HTH araC/xylS-type domain-containing protein</fullName>
    </recommendedName>
</protein>
<reference evidence="5" key="2">
    <citation type="submission" date="2020-09" db="EMBL/GenBank/DDBJ databases">
        <authorList>
            <person name="Sun Q."/>
            <person name="Zhou Y."/>
        </authorList>
    </citation>
    <scope>NUCLEOTIDE SEQUENCE</scope>
    <source>
        <strain evidence="5">CGMCC 1.16134</strain>
    </source>
</reference>
<dbReference type="SUPFAM" id="SSF51215">
    <property type="entry name" value="Regulatory protein AraC"/>
    <property type="match status" value="1"/>
</dbReference>
<keyword evidence="1" id="KW-0805">Transcription regulation</keyword>
<dbReference type="GO" id="GO:0003700">
    <property type="term" value="F:DNA-binding transcription factor activity"/>
    <property type="evidence" value="ECO:0007669"/>
    <property type="project" value="InterPro"/>
</dbReference>
<organism evidence="5 6">
    <name type="scientific">Paenibacillus albidus</name>
    <dbReference type="NCBI Taxonomy" id="2041023"/>
    <lineage>
        <taxon>Bacteria</taxon>
        <taxon>Bacillati</taxon>
        <taxon>Bacillota</taxon>
        <taxon>Bacilli</taxon>
        <taxon>Bacillales</taxon>
        <taxon>Paenibacillaceae</taxon>
        <taxon>Paenibacillus</taxon>
    </lineage>
</organism>
<dbReference type="Gene3D" id="2.60.120.10">
    <property type="entry name" value="Jelly Rolls"/>
    <property type="match status" value="1"/>
</dbReference>
<sequence length="286" mass="33696">MNIKILSRDLGLEPGFTFKIQKCPLTHDYYVHSHDFSELVVILEGSATHIIEGREYPVSAGQVFLIHGDISHGYKDVQNIQYVNVMFHPDQLLQLPELRLLPGFQALFYIEPFYRKERYYQGMLTLNGQQLGEATRLLDQILEEYETQPEGFRLMIRTYFTALIGMLSRSYQRNNGQTENKAMRIAETVTYLEEHFLQPITLQELADRAYLSKRQFLRVFSRNYHTTPMDFVIRKRLDYSCTLLRNPGLSISRVAMESGFRDQNYYARQFKNSFHCTPSEYREKQL</sequence>
<evidence type="ECO:0000256" key="3">
    <source>
        <dbReference type="ARBA" id="ARBA00023163"/>
    </source>
</evidence>
<comment type="caution">
    <text evidence="5">The sequence shown here is derived from an EMBL/GenBank/DDBJ whole genome shotgun (WGS) entry which is preliminary data.</text>
</comment>
<dbReference type="Pfam" id="PF02311">
    <property type="entry name" value="AraC_binding"/>
    <property type="match status" value="1"/>
</dbReference>
<dbReference type="InterPro" id="IPR037923">
    <property type="entry name" value="HTH-like"/>
</dbReference>
<evidence type="ECO:0000256" key="2">
    <source>
        <dbReference type="ARBA" id="ARBA00023125"/>
    </source>
</evidence>
<dbReference type="Proteomes" id="UP000637643">
    <property type="component" value="Unassembled WGS sequence"/>
</dbReference>
<dbReference type="SMART" id="SM00342">
    <property type="entry name" value="HTH_ARAC"/>
    <property type="match status" value="1"/>
</dbReference>
<dbReference type="GO" id="GO:0043565">
    <property type="term" value="F:sequence-specific DNA binding"/>
    <property type="evidence" value="ECO:0007669"/>
    <property type="project" value="InterPro"/>
</dbReference>
<dbReference type="InterPro" id="IPR018060">
    <property type="entry name" value="HTH_AraC"/>
</dbReference>
<dbReference type="EMBL" id="BMKR01000041">
    <property type="protein sequence ID" value="GGG06487.1"/>
    <property type="molecule type" value="Genomic_DNA"/>
</dbReference>
<dbReference type="Gene3D" id="1.10.10.60">
    <property type="entry name" value="Homeodomain-like"/>
    <property type="match status" value="2"/>
</dbReference>
<accession>A0A917D023</accession>
<evidence type="ECO:0000313" key="5">
    <source>
        <dbReference type="EMBL" id="GGG06487.1"/>
    </source>
</evidence>
<dbReference type="InterPro" id="IPR003313">
    <property type="entry name" value="AraC-bd"/>
</dbReference>
<reference evidence="5" key="1">
    <citation type="journal article" date="2014" name="Int. J. Syst. Evol. Microbiol.">
        <title>Complete genome sequence of Corynebacterium casei LMG S-19264T (=DSM 44701T), isolated from a smear-ripened cheese.</title>
        <authorList>
            <consortium name="US DOE Joint Genome Institute (JGI-PGF)"/>
            <person name="Walter F."/>
            <person name="Albersmeier A."/>
            <person name="Kalinowski J."/>
            <person name="Ruckert C."/>
        </authorList>
    </citation>
    <scope>NUCLEOTIDE SEQUENCE</scope>
    <source>
        <strain evidence="5">CGMCC 1.16134</strain>
    </source>
</reference>
<dbReference type="SUPFAM" id="SSF46689">
    <property type="entry name" value="Homeodomain-like"/>
    <property type="match status" value="2"/>
</dbReference>
<evidence type="ECO:0000256" key="1">
    <source>
        <dbReference type="ARBA" id="ARBA00023015"/>
    </source>
</evidence>
<proteinExistence type="predicted"/>
<keyword evidence="3" id="KW-0804">Transcription</keyword>
<name>A0A917D023_9BACL</name>
<evidence type="ECO:0000259" key="4">
    <source>
        <dbReference type="PROSITE" id="PS01124"/>
    </source>
</evidence>
<keyword evidence="2" id="KW-0238">DNA-binding</keyword>
<feature type="domain" description="HTH araC/xylS-type" evidence="4">
    <location>
        <begin position="186"/>
        <end position="284"/>
    </location>
</feature>
<keyword evidence="6" id="KW-1185">Reference proteome</keyword>
<dbReference type="AlphaFoldDB" id="A0A917D023"/>
<evidence type="ECO:0000313" key="6">
    <source>
        <dbReference type="Proteomes" id="UP000637643"/>
    </source>
</evidence>
<dbReference type="InterPro" id="IPR020449">
    <property type="entry name" value="Tscrpt_reg_AraC-type_HTH"/>
</dbReference>
<gene>
    <name evidence="5" type="ORF">GCM10010912_58850</name>
</gene>
<dbReference type="Pfam" id="PF12833">
    <property type="entry name" value="HTH_18"/>
    <property type="match status" value="1"/>
</dbReference>
<dbReference type="PRINTS" id="PR00032">
    <property type="entry name" value="HTHARAC"/>
</dbReference>
<dbReference type="PROSITE" id="PS01124">
    <property type="entry name" value="HTH_ARAC_FAMILY_2"/>
    <property type="match status" value="1"/>
</dbReference>
<dbReference type="RefSeq" id="WP_189031187.1">
    <property type="nucleotide sequence ID" value="NZ_BMKR01000041.1"/>
</dbReference>
<dbReference type="PANTHER" id="PTHR43280:SF28">
    <property type="entry name" value="HTH-TYPE TRANSCRIPTIONAL ACTIVATOR RHAS"/>
    <property type="match status" value="1"/>
</dbReference>